<proteinExistence type="predicted"/>
<evidence type="ECO:0000256" key="1">
    <source>
        <dbReference type="SAM" id="MobiDB-lite"/>
    </source>
</evidence>
<evidence type="ECO:0000313" key="3">
    <source>
        <dbReference type="Proteomes" id="UP000054454"/>
    </source>
</evidence>
<protein>
    <submittedName>
        <fullName evidence="2">Uncharacterized protein</fullName>
    </submittedName>
</protein>
<organism evidence="2 3">
    <name type="scientific">Pneumocystis carinii (strain B80)</name>
    <name type="common">Rat pneumocystis pneumonia agent</name>
    <name type="synonym">Pneumocystis carinii f. sp. carinii</name>
    <dbReference type="NCBI Taxonomy" id="1408658"/>
    <lineage>
        <taxon>Eukaryota</taxon>
        <taxon>Fungi</taxon>
        <taxon>Dikarya</taxon>
        <taxon>Ascomycota</taxon>
        <taxon>Taphrinomycotina</taxon>
        <taxon>Pneumocystomycetes</taxon>
        <taxon>Pneumocystaceae</taxon>
        <taxon>Pneumocystis</taxon>
    </lineage>
</organism>
<keyword evidence="3" id="KW-1185">Reference proteome</keyword>
<dbReference type="EMBL" id="LFVZ01000002">
    <property type="protein sequence ID" value="KTW30653.1"/>
    <property type="molecule type" value="Genomic_DNA"/>
</dbReference>
<dbReference type="AlphaFoldDB" id="A0A0W4ZQL0"/>
<comment type="caution">
    <text evidence="2">The sequence shown here is derived from an EMBL/GenBank/DDBJ whole genome shotgun (WGS) entry which is preliminary data.</text>
</comment>
<feature type="region of interest" description="Disordered" evidence="1">
    <location>
        <begin position="1"/>
        <end position="20"/>
    </location>
</feature>
<dbReference type="GeneID" id="28938319"/>
<evidence type="ECO:0000313" key="2">
    <source>
        <dbReference type="EMBL" id="KTW30653.1"/>
    </source>
</evidence>
<dbReference type="VEuPathDB" id="FungiDB:T552_04065"/>
<name>A0A0W4ZQL0_PNEC8</name>
<gene>
    <name evidence="2" type="ORF">T552_04065</name>
</gene>
<accession>A0A0W4ZQL0</accession>
<sequence length="75" mass="9104">MLDISIKIGDNNKKEDKKKKDDEKTILVLEIRAIFPRFFSLNQRFENVIKEIDTKEIKMNRMSLEYNKHFLFIIK</sequence>
<feature type="compositionally biased region" description="Basic and acidic residues" evidence="1">
    <location>
        <begin position="10"/>
        <end position="20"/>
    </location>
</feature>
<reference evidence="3" key="1">
    <citation type="journal article" date="2016" name="Nat. Commun.">
        <title>Genome analysis of three Pneumocystis species reveals adaptation mechanisms to life exclusively in mammalian hosts.</title>
        <authorList>
            <person name="Ma L."/>
            <person name="Chen Z."/>
            <person name="Huang D.W."/>
            <person name="Kutty G."/>
            <person name="Ishihara M."/>
            <person name="Wang H."/>
            <person name="Abouelleil A."/>
            <person name="Bishop L."/>
            <person name="Davey E."/>
            <person name="Deng R."/>
            <person name="Deng X."/>
            <person name="Fan L."/>
            <person name="Fantoni G."/>
            <person name="Fitzgerald M."/>
            <person name="Gogineni E."/>
            <person name="Goldberg J.M."/>
            <person name="Handley G."/>
            <person name="Hu X."/>
            <person name="Huber C."/>
            <person name="Jiao X."/>
            <person name="Jones K."/>
            <person name="Levin J.Z."/>
            <person name="Liu Y."/>
            <person name="Macdonald P."/>
            <person name="Melnikov A."/>
            <person name="Raley C."/>
            <person name="Sassi M."/>
            <person name="Sherman B.T."/>
            <person name="Song X."/>
            <person name="Sykes S."/>
            <person name="Tran B."/>
            <person name="Walsh L."/>
            <person name="Xia Y."/>
            <person name="Yang J."/>
            <person name="Young S."/>
            <person name="Zeng Q."/>
            <person name="Zheng X."/>
            <person name="Stephens R."/>
            <person name="Nusbaum C."/>
            <person name="Birren B.W."/>
            <person name="Azadi P."/>
            <person name="Lempicki R.A."/>
            <person name="Cuomo C.A."/>
            <person name="Kovacs J.A."/>
        </authorList>
    </citation>
    <scope>NUCLEOTIDE SEQUENCE [LARGE SCALE GENOMIC DNA]</scope>
    <source>
        <strain evidence="3">B80</strain>
    </source>
</reference>
<dbReference type="Proteomes" id="UP000054454">
    <property type="component" value="Unassembled WGS sequence"/>
</dbReference>
<dbReference type="RefSeq" id="XP_018227249.1">
    <property type="nucleotide sequence ID" value="XM_018372116.1"/>
</dbReference>